<proteinExistence type="inferred from homology"/>
<dbReference type="PANTHER" id="PTHR33795">
    <property type="entry name" value="INSERTION ELEMENT IS150 PROTEIN INSJ"/>
    <property type="match status" value="1"/>
</dbReference>
<feature type="region of interest" description="Disordered" evidence="2">
    <location>
        <begin position="144"/>
        <end position="169"/>
    </location>
</feature>
<dbReference type="InterPro" id="IPR010921">
    <property type="entry name" value="Trp_repressor/repl_initiator"/>
</dbReference>
<reference evidence="5" key="1">
    <citation type="journal article" date="2013" name="Stand. Genomic Sci.">
        <title>Complete genome sequence of the bile-resistant pigment-producing anaerobe Alistipes finegoldii type strain (AHN2437(T)).</title>
        <authorList>
            <person name="Mavromatis K."/>
            <person name="Stackebrandt E."/>
            <person name="Munk C."/>
            <person name="Lapidus A."/>
            <person name="Nolan M."/>
            <person name="Lucas S."/>
            <person name="Hammon N."/>
            <person name="Deshpande S."/>
            <person name="Cheng J.F."/>
            <person name="Tapia R."/>
            <person name="Goodwin L.A."/>
            <person name="Pitluck S."/>
            <person name="Liolios K."/>
            <person name="Pagani I."/>
            <person name="Ivanova N."/>
            <person name="Mikhailova N."/>
            <person name="Huntemann M."/>
            <person name="Pati A."/>
            <person name="Chen A."/>
            <person name="Palaniappan K."/>
            <person name="Land M."/>
            <person name="Hauser L."/>
            <person name="Rohde M."/>
            <person name="Gronow S."/>
            <person name="Goker M."/>
            <person name="Detter J.C."/>
            <person name="Bristow J."/>
            <person name="Eisen J.A."/>
            <person name="Markowitz V."/>
            <person name="Hugenholtz P."/>
            <person name="Kyrpides N.C."/>
            <person name="Klenk H.P."/>
            <person name="Woyke T."/>
        </authorList>
    </citation>
    <scope>NUCLEOTIDE SEQUENCE</scope>
    <source>
        <strain evidence="5">DSM 17242 / JCM 16770 / AHN 2437 / CCUG 46020 / CIP 107999</strain>
    </source>
</reference>
<evidence type="ECO:0000313" key="4">
    <source>
        <dbReference type="EMBL" id="AFL79071.1"/>
    </source>
</evidence>
<feature type="compositionally biased region" description="Basic residues" evidence="2">
    <location>
        <begin position="149"/>
        <end position="169"/>
    </location>
</feature>
<sequence>MKERSVKEGRCMGSGRSAGRRKADKSCTAPQKLDTFGVFFMKYNYEIRLKAVKLVLEGGLSVREAGCHLGCGRSQVHLWVTLFERHGLAGLKLRHGSYSAEFKLSVLKHMHQNHLSLLETAVHFGIPGPFVIRQWERLYQNQGAEGLRRKPQRRRPAMSKSKTKKVKLKTTPHEELLKELEYLRAENAYLKKLQALVEERIVRESGKEPKPSKD</sequence>
<dbReference type="Proteomes" id="UP000006052">
    <property type="component" value="Chromosome"/>
</dbReference>
<dbReference type="Gene3D" id="1.10.10.10">
    <property type="entry name" value="Winged helix-like DNA-binding domain superfamily/Winged helix DNA-binding domain"/>
    <property type="match status" value="2"/>
</dbReference>
<dbReference type="PANTHER" id="PTHR33795:SF1">
    <property type="entry name" value="INSERTION ELEMENT IS150 PROTEIN INSJ"/>
    <property type="match status" value="1"/>
</dbReference>
<dbReference type="Pfam" id="PF13518">
    <property type="entry name" value="HTH_28"/>
    <property type="match status" value="2"/>
</dbReference>
<dbReference type="STRING" id="679935.Alfi_2817"/>
<dbReference type="SUPFAM" id="SSF48295">
    <property type="entry name" value="TrpR-like"/>
    <property type="match status" value="1"/>
</dbReference>
<dbReference type="AlphaFoldDB" id="I3YQ03"/>
<evidence type="ECO:0000313" key="5">
    <source>
        <dbReference type="Proteomes" id="UP000006052"/>
    </source>
</evidence>
<evidence type="ECO:0000256" key="1">
    <source>
        <dbReference type="ARBA" id="ARBA00038232"/>
    </source>
</evidence>
<name>I3YQ03_ALIFI</name>
<dbReference type="SUPFAM" id="SSF46689">
    <property type="entry name" value="Homeodomain-like"/>
    <property type="match status" value="1"/>
</dbReference>
<dbReference type="InterPro" id="IPR052057">
    <property type="entry name" value="IS150/IS1296_orfA-like"/>
</dbReference>
<organism evidence="4 5">
    <name type="scientific">Alistipes finegoldii (strain DSM 17242 / JCM 16770 / CCUG 46020 / CIP 107999 / KCTC 15236 / AHN 2437)</name>
    <dbReference type="NCBI Taxonomy" id="679935"/>
    <lineage>
        <taxon>Bacteria</taxon>
        <taxon>Pseudomonadati</taxon>
        <taxon>Bacteroidota</taxon>
        <taxon>Bacteroidia</taxon>
        <taxon>Bacteroidales</taxon>
        <taxon>Rikenellaceae</taxon>
        <taxon>Alistipes</taxon>
    </lineage>
</organism>
<comment type="similarity">
    <text evidence="1">Belongs to the IS150/IS1296 orfA family.</text>
</comment>
<dbReference type="GO" id="GO:0043565">
    <property type="term" value="F:sequence-specific DNA binding"/>
    <property type="evidence" value="ECO:0007669"/>
    <property type="project" value="InterPro"/>
</dbReference>
<dbReference type="eggNOG" id="COG2963">
    <property type="taxonomic scope" value="Bacteria"/>
</dbReference>
<gene>
    <name evidence="4" type="ordered locus">Alfi_2817</name>
</gene>
<dbReference type="InterPro" id="IPR009057">
    <property type="entry name" value="Homeodomain-like_sf"/>
</dbReference>
<feature type="domain" description="Insertion element IS150 protein InsJ-like helix-turn-helix" evidence="3">
    <location>
        <begin position="48"/>
        <end position="96"/>
    </location>
</feature>
<dbReference type="HOGENOM" id="CLU_027402_17_0_10"/>
<feature type="domain" description="Insertion element IS150 protein InsJ-like helix-turn-helix" evidence="3">
    <location>
        <begin position="102"/>
        <end position="156"/>
    </location>
</feature>
<feature type="compositionally biased region" description="Basic and acidic residues" evidence="2">
    <location>
        <begin position="1"/>
        <end position="10"/>
    </location>
</feature>
<dbReference type="InterPro" id="IPR036388">
    <property type="entry name" value="WH-like_DNA-bd_sf"/>
</dbReference>
<protein>
    <submittedName>
        <fullName evidence="4">Transposase</fullName>
    </submittedName>
</protein>
<accession>I3YQ03</accession>
<dbReference type="KEGG" id="afd:Alfi_2817"/>
<dbReference type="EMBL" id="CP003274">
    <property type="protein sequence ID" value="AFL79071.1"/>
    <property type="molecule type" value="Genomic_DNA"/>
</dbReference>
<evidence type="ECO:0000259" key="3">
    <source>
        <dbReference type="Pfam" id="PF13518"/>
    </source>
</evidence>
<dbReference type="InterPro" id="IPR055247">
    <property type="entry name" value="InsJ-like_HTH"/>
</dbReference>
<feature type="region of interest" description="Disordered" evidence="2">
    <location>
        <begin position="1"/>
        <end position="24"/>
    </location>
</feature>
<evidence type="ECO:0000256" key="2">
    <source>
        <dbReference type="SAM" id="MobiDB-lite"/>
    </source>
</evidence>